<name>A0A2D0MZV9_FLAN2</name>
<reference evidence="3 4" key="1">
    <citation type="submission" date="2017-10" db="EMBL/GenBank/DDBJ databases">
        <title>The draft genome sequence of Lewinella nigricans NBRC 102662.</title>
        <authorList>
            <person name="Wang K."/>
        </authorList>
    </citation>
    <scope>NUCLEOTIDE SEQUENCE [LARGE SCALE GENOMIC DNA]</scope>
    <source>
        <strain evidence="3 4">NBRC 102662</strain>
    </source>
</reference>
<proteinExistence type="predicted"/>
<keyword evidence="2" id="KW-0732">Signal</keyword>
<evidence type="ECO:0000256" key="2">
    <source>
        <dbReference type="SAM" id="SignalP"/>
    </source>
</evidence>
<feature type="region of interest" description="Disordered" evidence="1">
    <location>
        <begin position="120"/>
        <end position="149"/>
    </location>
</feature>
<dbReference type="AlphaFoldDB" id="A0A2D0MZV9"/>
<dbReference type="EMBL" id="PDUD01000051">
    <property type="protein sequence ID" value="PHN01656.1"/>
    <property type="molecule type" value="Genomic_DNA"/>
</dbReference>
<feature type="signal peptide" evidence="2">
    <location>
        <begin position="1"/>
        <end position="21"/>
    </location>
</feature>
<dbReference type="Proteomes" id="UP000223913">
    <property type="component" value="Unassembled WGS sequence"/>
</dbReference>
<dbReference type="RefSeq" id="WP_099154970.1">
    <property type="nucleotide sequence ID" value="NZ_PDUD01000051.1"/>
</dbReference>
<organism evidence="3 4">
    <name type="scientific">Flavilitoribacter nigricans (strain ATCC 23147 / DSM 23189 / NBRC 102662 / NCIMB 1420 / SS-2)</name>
    <name type="common">Lewinella nigricans</name>
    <dbReference type="NCBI Taxonomy" id="1122177"/>
    <lineage>
        <taxon>Bacteria</taxon>
        <taxon>Pseudomonadati</taxon>
        <taxon>Bacteroidota</taxon>
        <taxon>Saprospiria</taxon>
        <taxon>Saprospirales</taxon>
        <taxon>Lewinellaceae</taxon>
        <taxon>Flavilitoribacter</taxon>
    </lineage>
</organism>
<protein>
    <submittedName>
        <fullName evidence="3">Uncharacterized protein</fullName>
    </submittedName>
</protein>
<comment type="caution">
    <text evidence="3">The sequence shown here is derived from an EMBL/GenBank/DDBJ whole genome shotgun (WGS) entry which is preliminary data.</text>
</comment>
<keyword evidence="4" id="KW-1185">Reference proteome</keyword>
<sequence length="374" mass="39474">MRNFASILCCFLLFHTLSAQKLTGEYAITGQGGTITLQLSENGNGLQGSLTDMQGVVYQVQGTVEDGDAFGTMSTPQGAMYFEAFREDQDLYLTLIPAGTDGQPDVSGAQEFVLTATGRAVPAPVNPTPPSAPPREGTIGGPLSGAEPGPAANWNGTFNGNIMGTATTMNLQLDGSRLNGTVDAGGYRYNLQGTTNGNRSQGKFSDPQTQGFFDYTAVLNGQQLDLTLQNPTNGQSQQIVFTRSSAGSISPGNNPAQPNAAPPASRDSRLVGSWNYTDSYTSGEYSFATQWKLIINPDGSYIYGDGRVIGGGGGISGDSGSGGDVVRGQWKTENGIIHINTGAGWQAYARYTTNGQSMLMQFGDGSKQLWKRSY</sequence>
<feature type="chain" id="PRO_5013152625" evidence="2">
    <location>
        <begin position="22"/>
        <end position="374"/>
    </location>
</feature>
<accession>A0A2D0MZV9</accession>
<feature type="region of interest" description="Disordered" evidence="1">
    <location>
        <begin position="245"/>
        <end position="268"/>
    </location>
</feature>
<feature type="compositionally biased region" description="Pro residues" evidence="1">
    <location>
        <begin position="124"/>
        <end position="133"/>
    </location>
</feature>
<gene>
    <name evidence="3" type="ORF">CRP01_36170</name>
</gene>
<evidence type="ECO:0000256" key="1">
    <source>
        <dbReference type="SAM" id="MobiDB-lite"/>
    </source>
</evidence>
<evidence type="ECO:0000313" key="3">
    <source>
        <dbReference type="EMBL" id="PHN01656.1"/>
    </source>
</evidence>
<feature type="compositionally biased region" description="Low complexity" evidence="1">
    <location>
        <begin position="253"/>
        <end position="264"/>
    </location>
</feature>
<evidence type="ECO:0000313" key="4">
    <source>
        <dbReference type="Proteomes" id="UP000223913"/>
    </source>
</evidence>